<evidence type="ECO:0000313" key="6">
    <source>
        <dbReference type="Proteomes" id="UP000054323"/>
    </source>
</evidence>
<feature type="domain" description="Calcineurin-like phosphoesterase" evidence="4">
    <location>
        <begin position="211"/>
        <end position="374"/>
    </location>
</feature>
<dbReference type="GO" id="GO:0046872">
    <property type="term" value="F:metal ion binding"/>
    <property type="evidence" value="ECO:0007669"/>
    <property type="project" value="UniProtKB-KW"/>
</dbReference>
<reference evidence="6" key="1">
    <citation type="journal article" date="2015" name="MBio">
        <title>Genome-Resolved Metagenomic Analysis Reveals Roles for Candidate Phyla and Other Microbial Community Members in Biogeochemical Transformations in Oil Reservoirs.</title>
        <authorList>
            <person name="Hu P."/>
            <person name="Tom L."/>
            <person name="Singh A."/>
            <person name="Thomas B.C."/>
            <person name="Baker B.J."/>
            <person name="Piceno Y.M."/>
            <person name="Andersen G.L."/>
            <person name="Banfield J.F."/>
        </authorList>
    </citation>
    <scope>NUCLEOTIDE SEQUENCE [LARGE SCALE GENOMIC DNA]</scope>
</reference>
<dbReference type="GO" id="GO:0016020">
    <property type="term" value="C:membrane"/>
    <property type="evidence" value="ECO:0007669"/>
    <property type="project" value="GOC"/>
</dbReference>
<feature type="transmembrane region" description="Helical" evidence="3">
    <location>
        <begin position="168"/>
        <end position="187"/>
    </location>
</feature>
<evidence type="ECO:0000256" key="2">
    <source>
        <dbReference type="ARBA" id="ARBA00022801"/>
    </source>
</evidence>
<organism evidence="5 6">
    <name type="scientific">Methanoculleus marisnigri</name>
    <dbReference type="NCBI Taxonomy" id="2198"/>
    <lineage>
        <taxon>Archaea</taxon>
        <taxon>Methanobacteriati</taxon>
        <taxon>Methanobacteriota</taxon>
        <taxon>Stenosarchaea group</taxon>
        <taxon>Methanomicrobia</taxon>
        <taxon>Methanomicrobiales</taxon>
        <taxon>Methanomicrobiaceae</taxon>
        <taxon>Methanoculleus</taxon>
    </lineage>
</organism>
<accession>A0A101GKB8</accession>
<dbReference type="PANTHER" id="PTHR31302">
    <property type="entry name" value="TRANSMEMBRANE PROTEIN WITH METALLOPHOSPHOESTERASE DOMAIN-RELATED"/>
    <property type="match status" value="1"/>
</dbReference>
<dbReference type="InterPro" id="IPR004843">
    <property type="entry name" value="Calcineurin-like_PHP"/>
</dbReference>
<keyword evidence="1" id="KW-0479">Metal-binding</keyword>
<feature type="transmembrane region" description="Helical" evidence="3">
    <location>
        <begin position="9"/>
        <end position="28"/>
    </location>
</feature>
<keyword evidence="3" id="KW-0812">Transmembrane</keyword>
<comment type="caution">
    <text evidence="5">The sequence shown here is derived from an EMBL/GenBank/DDBJ whole genome shotgun (WGS) entry which is preliminary data.</text>
</comment>
<dbReference type="GO" id="GO:0009245">
    <property type="term" value="P:lipid A biosynthetic process"/>
    <property type="evidence" value="ECO:0007669"/>
    <property type="project" value="TreeGrafter"/>
</dbReference>
<sequence>MACPDPSRGIYLTYFIQGLILLSAASSITAGEYFLGLSAGVAFLLTMAPSLMTRNLRLCLPWEVNLLVAVALYLHVMGHVGEYYVTLAPYYDKLTHLVSSVTVALIAFFLAVLAEHQGDLRLTRTAIIVFILVFTLAAGAVWEIYEFVADQVFGTNLQHGNIDTMSDLIVDLAGAVIVAVLAAIALARTEGHQFIRLFADPTHHPEPGVNRLNPSLVLIGGDFVTGEESDFASQAVWRSLDAPTYAVLGNHDYRVGTDSRTGIERTLAVQTSADVTAAGYDVSGLNDGSADTAFADGLAATLEENGVHVLRNDYAKVSAGGKDLVIVGVDDGWAGMADPPDVPATDAFTIYLIHEPSCRADWDADLILAGHTHGGQFLFPVIKQLNDYGFIELAGMFDTNGTPTYVSRGVCSASVAGVDLRFNCRPEIVLINPTEEQLRTIGGSAAPLPETGAV</sequence>
<keyword evidence="3" id="KW-1133">Transmembrane helix</keyword>
<dbReference type="InterPro" id="IPR029052">
    <property type="entry name" value="Metallo-depent_PP-like"/>
</dbReference>
<dbReference type="Gene3D" id="3.60.21.10">
    <property type="match status" value="1"/>
</dbReference>
<keyword evidence="3" id="KW-0472">Membrane</keyword>
<gene>
    <name evidence="5" type="ORF">XD82_1797</name>
</gene>
<evidence type="ECO:0000313" key="5">
    <source>
        <dbReference type="EMBL" id="KUK59775.1"/>
    </source>
</evidence>
<dbReference type="SUPFAM" id="SSF56300">
    <property type="entry name" value="Metallo-dependent phosphatases"/>
    <property type="match status" value="1"/>
</dbReference>
<feature type="transmembrane region" description="Helical" evidence="3">
    <location>
        <begin position="64"/>
        <end position="85"/>
    </location>
</feature>
<dbReference type="Proteomes" id="UP000054323">
    <property type="component" value="Unassembled WGS sequence"/>
</dbReference>
<dbReference type="InterPro" id="IPR014509">
    <property type="entry name" value="YjdF-like"/>
</dbReference>
<protein>
    <submittedName>
        <fullName evidence="5">Phosphodiesterase yaeI</fullName>
    </submittedName>
</protein>
<evidence type="ECO:0000259" key="4">
    <source>
        <dbReference type="Pfam" id="PF00149"/>
    </source>
</evidence>
<keyword evidence="2" id="KW-0378">Hydrolase</keyword>
<dbReference type="AlphaFoldDB" id="A0A101GKB8"/>
<dbReference type="PANTHER" id="PTHR31302:SF31">
    <property type="entry name" value="PHOSPHODIESTERASE YAEI"/>
    <property type="match status" value="1"/>
</dbReference>
<name>A0A101GKB8_9EURY</name>
<proteinExistence type="predicted"/>
<evidence type="ECO:0000256" key="1">
    <source>
        <dbReference type="ARBA" id="ARBA00022723"/>
    </source>
</evidence>
<dbReference type="GO" id="GO:0008758">
    <property type="term" value="F:UDP-2,3-diacylglucosamine hydrolase activity"/>
    <property type="evidence" value="ECO:0007669"/>
    <property type="project" value="TreeGrafter"/>
</dbReference>
<dbReference type="Pfam" id="PF00149">
    <property type="entry name" value="Metallophos"/>
    <property type="match status" value="1"/>
</dbReference>
<dbReference type="Pfam" id="PF09997">
    <property type="entry name" value="DUF2238"/>
    <property type="match status" value="1"/>
</dbReference>
<dbReference type="EMBL" id="LGGD01000286">
    <property type="protein sequence ID" value="KUK59775.1"/>
    <property type="molecule type" value="Genomic_DNA"/>
</dbReference>
<feature type="transmembrane region" description="Helical" evidence="3">
    <location>
        <begin position="97"/>
        <end position="114"/>
    </location>
</feature>
<dbReference type="PATRIC" id="fig|2198.4.peg.457"/>
<evidence type="ECO:0000256" key="3">
    <source>
        <dbReference type="SAM" id="Phobius"/>
    </source>
</evidence>
<feature type="transmembrane region" description="Helical" evidence="3">
    <location>
        <begin position="126"/>
        <end position="148"/>
    </location>
</feature>
<dbReference type="InterPro" id="IPR051158">
    <property type="entry name" value="Metallophosphoesterase_sf"/>
</dbReference>